<proteinExistence type="predicted"/>
<evidence type="ECO:0000313" key="6">
    <source>
        <dbReference type="EMBL" id="UQZ82444.1"/>
    </source>
</evidence>
<keyword evidence="4" id="KW-1133">Transmembrane helix</keyword>
<accession>A0ABY4RLB9</accession>
<organism evidence="6 7">
    <name type="scientific">Paenibacillus konkukensis</name>
    <dbReference type="NCBI Taxonomy" id="2020716"/>
    <lineage>
        <taxon>Bacteria</taxon>
        <taxon>Bacillati</taxon>
        <taxon>Bacillota</taxon>
        <taxon>Bacilli</taxon>
        <taxon>Bacillales</taxon>
        <taxon>Paenibacillaceae</taxon>
        <taxon>Paenibacillus</taxon>
    </lineage>
</organism>
<keyword evidence="1" id="KW-0805">Transcription regulation</keyword>
<feature type="domain" description="HTH araC/xylS-type" evidence="5">
    <location>
        <begin position="691"/>
        <end position="790"/>
    </location>
</feature>
<evidence type="ECO:0000256" key="2">
    <source>
        <dbReference type="ARBA" id="ARBA00023125"/>
    </source>
</evidence>
<evidence type="ECO:0000256" key="3">
    <source>
        <dbReference type="ARBA" id="ARBA00023163"/>
    </source>
</evidence>
<dbReference type="Pfam" id="PF17853">
    <property type="entry name" value="GGDEF_2"/>
    <property type="match status" value="1"/>
</dbReference>
<feature type="transmembrane region" description="Helical" evidence="4">
    <location>
        <begin position="47"/>
        <end position="68"/>
    </location>
</feature>
<reference evidence="6" key="1">
    <citation type="submission" date="2018-02" db="EMBL/GenBank/DDBJ databases">
        <authorList>
            <person name="Kim S.-K."/>
            <person name="Jung H.-I."/>
            <person name="Lee S.-W."/>
        </authorList>
    </citation>
    <scope>NUCLEOTIDE SEQUENCE</scope>
    <source>
        <strain evidence="6">SK3146</strain>
    </source>
</reference>
<evidence type="ECO:0000256" key="4">
    <source>
        <dbReference type="SAM" id="Phobius"/>
    </source>
</evidence>
<evidence type="ECO:0000256" key="1">
    <source>
        <dbReference type="ARBA" id="ARBA00023015"/>
    </source>
</evidence>
<sequence>MHQIGQEWNLSNYTAGMVRREGCDIIPHAGKGAGLLARQKSMFRKLFISYIVILAVPLFILGGIVYYFNVVSYQREVSEANLAKLTQVRNQIDLELKSLREIIYHISSQADMYADPYTAAPDEKGDRHSMIAPQLMAYKDHYPFIDEIMFYYRGDTKVYLTSGQYDYQSFENNVKKNYNWAGASVFKELNSVSAPKSFRVETKGSDMPDDSNMLAFLYPVPLLETIPQASVLFTVKETEFFSKFQNILGNFEGAVFIYDPYYRSLVSLNHQMGSLDMTSLEEQLRTFKGTGIFNVTSGGMNLIATRMVSEETDWSYIIAMPDSFFYKSVNTNSTLIVGIIFILLAAGFVGALLFSLKNYKPIKVLLSQFTKSGYEESDQDIKGKNEFEIIRLTFESALQKNKDMLMQMNAQRPLVKDQCLLTLLGGKKIDPGERDYLIKCSNLILDGSAYYCMVLSTHPDDTEGPELGHIIALLENVYFNGGRGYGVEVVNGNYVAVIIVLQEYPADVKSKQQDIAGNLVQQAKENLGLQMIVGIGKIYRSIEQLNASYLEASAVLFDNQINNKKAVHFFDDIENAQEQINWYPMKEQALYIQSLKQGDQAVALETLRALIEQLEAGTISYYMVKCLCFDIVNHILKAMNQMNFRNFSVDIKELIKFNSLQEFQKCMESITLLFCSQVNLQKEKENVELKNKIIFYINEHFKDSSLSLEHIAGQFGLSTSFVSRFIKDETGVNFVDYLSNLRMNEVKLQLQYTDKLIQEIVTDVGYLNTPSFVRKFKAMEGVTPGQYRQITGKG</sequence>
<name>A0ABY4RLB9_9BACL</name>
<dbReference type="InterPro" id="IPR041522">
    <property type="entry name" value="CdaR_GGDEF"/>
</dbReference>
<dbReference type="SUPFAM" id="SSF46689">
    <property type="entry name" value="Homeodomain-like"/>
    <property type="match status" value="1"/>
</dbReference>
<feature type="transmembrane region" description="Helical" evidence="4">
    <location>
        <begin position="335"/>
        <end position="356"/>
    </location>
</feature>
<gene>
    <name evidence="6" type="primary">yesS_18</name>
    <name evidence="6" type="ORF">SK3146_01601</name>
</gene>
<keyword evidence="4" id="KW-0472">Membrane</keyword>
<dbReference type="InterPro" id="IPR018060">
    <property type="entry name" value="HTH_AraC"/>
</dbReference>
<keyword evidence="4" id="KW-0812">Transmembrane</keyword>
<dbReference type="Proteomes" id="UP001057134">
    <property type="component" value="Chromosome"/>
</dbReference>
<dbReference type="SMART" id="SM00342">
    <property type="entry name" value="HTH_ARAC"/>
    <property type="match status" value="1"/>
</dbReference>
<keyword evidence="3" id="KW-0804">Transcription</keyword>
<evidence type="ECO:0000313" key="7">
    <source>
        <dbReference type="Proteomes" id="UP001057134"/>
    </source>
</evidence>
<dbReference type="Gene3D" id="1.10.10.60">
    <property type="entry name" value="Homeodomain-like"/>
    <property type="match status" value="2"/>
</dbReference>
<evidence type="ECO:0000259" key="5">
    <source>
        <dbReference type="PROSITE" id="PS01124"/>
    </source>
</evidence>
<protein>
    <submittedName>
        <fullName evidence="6">HTH-type transcriptional regulator YesS</fullName>
    </submittedName>
</protein>
<dbReference type="PANTHER" id="PTHR43280:SF10">
    <property type="entry name" value="REGULATORY PROTEIN POCR"/>
    <property type="match status" value="1"/>
</dbReference>
<keyword evidence="2" id="KW-0238">DNA-binding</keyword>
<dbReference type="PANTHER" id="PTHR43280">
    <property type="entry name" value="ARAC-FAMILY TRANSCRIPTIONAL REGULATOR"/>
    <property type="match status" value="1"/>
</dbReference>
<dbReference type="Pfam" id="PF12833">
    <property type="entry name" value="HTH_18"/>
    <property type="match status" value="1"/>
</dbReference>
<dbReference type="EMBL" id="CP027059">
    <property type="protein sequence ID" value="UQZ82444.1"/>
    <property type="molecule type" value="Genomic_DNA"/>
</dbReference>
<keyword evidence="7" id="KW-1185">Reference proteome</keyword>
<reference evidence="6" key="2">
    <citation type="journal article" date="2021" name="J Anim Sci Technol">
        <title>Complete genome sequence of Paenibacillus konkukensis sp. nov. SK3146 as a potential probiotic strain.</title>
        <authorList>
            <person name="Jung H.I."/>
            <person name="Park S."/>
            <person name="Niu K.M."/>
            <person name="Lee S.W."/>
            <person name="Kothari D."/>
            <person name="Yi K.J."/>
            <person name="Kim S.K."/>
        </authorList>
    </citation>
    <scope>NUCLEOTIDE SEQUENCE</scope>
    <source>
        <strain evidence="6">SK3146</strain>
    </source>
</reference>
<dbReference type="PROSITE" id="PS01124">
    <property type="entry name" value="HTH_ARAC_FAMILY_2"/>
    <property type="match status" value="1"/>
</dbReference>
<dbReference type="InterPro" id="IPR009057">
    <property type="entry name" value="Homeodomain-like_sf"/>
</dbReference>